<organism evidence="1 2">
    <name type="scientific">Ogataea polymorpha</name>
    <dbReference type="NCBI Taxonomy" id="460523"/>
    <lineage>
        <taxon>Eukaryota</taxon>
        <taxon>Fungi</taxon>
        <taxon>Dikarya</taxon>
        <taxon>Ascomycota</taxon>
        <taxon>Saccharomycotina</taxon>
        <taxon>Pichiomycetes</taxon>
        <taxon>Pichiales</taxon>
        <taxon>Pichiaceae</taxon>
        <taxon>Ogataea</taxon>
    </lineage>
</organism>
<comment type="caution">
    <text evidence="1">The sequence shown here is derived from an EMBL/GenBank/DDBJ whole genome shotgun (WGS) entry which is preliminary data.</text>
</comment>
<name>A0A9P8P1U7_9ASCO</name>
<dbReference type="AlphaFoldDB" id="A0A9P8P1U7"/>
<reference evidence="1" key="1">
    <citation type="journal article" date="2021" name="Open Biol.">
        <title>Shared evolutionary footprints suggest mitochondrial oxidative damage underlies multiple complex I losses in fungi.</title>
        <authorList>
            <person name="Schikora-Tamarit M.A."/>
            <person name="Marcet-Houben M."/>
            <person name="Nosek J."/>
            <person name="Gabaldon T."/>
        </authorList>
    </citation>
    <scope>NUCLEOTIDE SEQUENCE</scope>
    <source>
        <strain evidence="1">NCAIM Y.01608</strain>
    </source>
</reference>
<reference evidence="1" key="2">
    <citation type="submission" date="2021-01" db="EMBL/GenBank/DDBJ databases">
        <authorList>
            <person name="Schikora-Tamarit M.A."/>
        </authorList>
    </citation>
    <scope>NUCLEOTIDE SEQUENCE</scope>
    <source>
        <strain evidence="1">NCAIM Y.01608</strain>
    </source>
</reference>
<evidence type="ECO:0000313" key="2">
    <source>
        <dbReference type="Proteomes" id="UP000788993"/>
    </source>
</evidence>
<proteinExistence type="predicted"/>
<dbReference type="EMBL" id="JAEUBD010001266">
    <property type="protein sequence ID" value="KAH3663134.1"/>
    <property type="molecule type" value="Genomic_DNA"/>
</dbReference>
<keyword evidence="2" id="KW-1185">Reference proteome</keyword>
<gene>
    <name evidence="1" type="ORF">OGATHE_004710</name>
</gene>
<evidence type="ECO:0000313" key="1">
    <source>
        <dbReference type="EMBL" id="KAH3663134.1"/>
    </source>
</evidence>
<dbReference type="Proteomes" id="UP000788993">
    <property type="component" value="Unassembled WGS sequence"/>
</dbReference>
<sequence length="83" mass="9010">MLKMLSKDATRSLTDTLSIEGWSLSSKITNDPSSMCNASDPLLETSGLLPLVFEASSNNATRSAGRIGYSFKSFGWSSFGRWP</sequence>
<protein>
    <submittedName>
        <fullName evidence="1">Uncharacterized protein</fullName>
    </submittedName>
</protein>
<accession>A0A9P8P1U7</accession>